<feature type="non-terminal residue" evidence="1">
    <location>
        <position position="1"/>
    </location>
</feature>
<dbReference type="AlphaFoldDB" id="A0A1A8BBY9"/>
<name>A0A1A8BBY9_NOTKA</name>
<reference evidence="1" key="2">
    <citation type="submission" date="2016-06" db="EMBL/GenBank/DDBJ databases">
        <title>The genome of a short-lived fish provides insights into sex chromosome evolution and the genetic control of aging.</title>
        <authorList>
            <person name="Reichwald K."/>
            <person name="Felder M."/>
            <person name="Petzold A."/>
            <person name="Koch P."/>
            <person name="Groth M."/>
            <person name="Platzer M."/>
        </authorList>
    </citation>
    <scope>NUCLEOTIDE SEQUENCE</scope>
    <source>
        <tissue evidence="1">Brain</tissue>
    </source>
</reference>
<protein>
    <submittedName>
        <fullName evidence="1">Uncharacterized protein</fullName>
    </submittedName>
</protein>
<dbReference type="EMBL" id="HADZ01001136">
    <property type="protein sequence ID" value="SBP65077.1"/>
    <property type="molecule type" value="Transcribed_RNA"/>
</dbReference>
<reference evidence="1" key="1">
    <citation type="submission" date="2016-05" db="EMBL/GenBank/DDBJ databases">
        <authorList>
            <person name="Lavstsen T."/>
            <person name="Jespersen J.S."/>
        </authorList>
    </citation>
    <scope>NUCLEOTIDE SEQUENCE</scope>
    <source>
        <tissue evidence="1">Brain</tissue>
    </source>
</reference>
<gene>
    <name evidence="1" type="primary">Nfu_g_1_008697</name>
</gene>
<organism evidence="1">
    <name type="scientific">Nothobranchius kadleci</name>
    <name type="common">African annual killifish</name>
    <dbReference type="NCBI Taxonomy" id="1051664"/>
    <lineage>
        <taxon>Eukaryota</taxon>
        <taxon>Metazoa</taxon>
        <taxon>Chordata</taxon>
        <taxon>Craniata</taxon>
        <taxon>Vertebrata</taxon>
        <taxon>Euteleostomi</taxon>
        <taxon>Actinopterygii</taxon>
        <taxon>Neopterygii</taxon>
        <taxon>Teleostei</taxon>
        <taxon>Neoteleostei</taxon>
        <taxon>Acanthomorphata</taxon>
        <taxon>Ovalentaria</taxon>
        <taxon>Atherinomorphae</taxon>
        <taxon>Cyprinodontiformes</taxon>
        <taxon>Nothobranchiidae</taxon>
        <taxon>Nothobranchius</taxon>
    </lineage>
</organism>
<feature type="non-terminal residue" evidence="1">
    <location>
        <position position="62"/>
    </location>
</feature>
<accession>A0A1A8BBY9</accession>
<sequence>RKGRNCNVLCQHILTIGRVHMFTHPLRGDPSFLTRFEKTEPKLCRMRASCVRCHLRKLKAFL</sequence>
<proteinExistence type="predicted"/>
<evidence type="ECO:0000313" key="1">
    <source>
        <dbReference type="EMBL" id="SBP65077.1"/>
    </source>
</evidence>